<name>A0A139WNP5_TRICA</name>
<protein>
    <submittedName>
        <fullName evidence="4">Connectin-like Protein</fullName>
    </submittedName>
</protein>
<keyword evidence="5" id="KW-1185">Reference proteome</keyword>
<reference evidence="4 5" key="1">
    <citation type="journal article" date="2008" name="Nature">
        <title>The genome of the model beetle and pest Tribolium castaneum.</title>
        <authorList>
            <consortium name="Tribolium Genome Sequencing Consortium"/>
            <person name="Richards S."/>
            <person name="Gibbs R.A."/>
            <person name="Weinstock G.M."/>
            <person name="Brown S.J."/>
            <person name="Denell R."/>
            <person name="Beeman R.W."/>
            <person name="Gibbs R."/>
            <person name="Beeman R.W."/>
            <person name="Brown S.J."/>
            <person name="Bucher G."/>
            <person name="Friedrich M."/>
            <person name="Grimmelikhuijzen C.J."/>
            <person name="Klingler M."/>
            <person name="Lorenzen M."/>
            <person name="Richards S."/>
            <person name="Roth S."/>
            <person name="Schroder R."/>
            <person name="Tautz D."/>
            <person name="Zdobnov E.M."/>
            <person name="Muzny D."/>
            <person name="Gibbs R.A."/>
            <person name="Weinstock G.M."/>
            <person name="Attaway T."/>
            <person name="Bell S."/>
            <person name="Buhay C.J."/>
            <person name="Chandrabose M.N."/>
            <person name="Chavez D."/>
            <person name="Clerk-Blankenburg K.P."/>
            <person name="Cree A."/>
            <person name="Dao M."/>
            <person name="Davis C."/>
            <person name="Chacko J."/>
            <person name="Dinh H."/>
            <person name="Dugan-Rocha S."/>
            <person name="Fowler G."/>
            <person name="Garner T.T."/>
            <person name="Garnes J."/>
            <person name="Gnirke A."/>
            <person name="Hawes A."/>
            <person name="Hernandez J."/>
            <person name="Hines S."/>
            <person name="Holder M."/>
            <person name="Hume J."/>
            <person name="Jhangiani S.N."/>
            <person name="Joshi V."/>
            <person name="Khan Z.M."/>
            <person name="Jackson L."/>
            <person name="Kovar C."/>
            <person name="Kowis A."/>
            <person name="Lee S."/>
            <person name="Lewis L.R."/>
            <person name="Margolis J."/>
            <person name="Morgan M."/>
            <person name="Nazareth L.V."/>
            <person name="Nguyen N."/>
            <person name="Okwuonu G."/>
            <person name="Parker D."/>
            <person name="Richards S."/>
            <person name="Ruiz S.J."/>
            <person name="Santibanez J."/>
            <person name="Savard J."/>
            <person name="Scherer S.E."/>
            <person name="Schneider B."/>
            <person name="Sodergren E."/>
            <person name="Tautz D."/>
            <person name="Vattahil S."/>
            <person name="Villasana D."/>
            <person name="White C.S."/>
            <person name="Wright R."/>
            <person name="Park Y."/>
            <person name="Beeman R.W."/>
            <person name="Lord J."/>
            <person name="Oppert B."/>
            <person name="Lorenzen M."/>
            <person name="Brown S."/>
            <person name="Wang L."/>
            <person name="Savard J."/>
            <person name="Tautz D."/>
            <person name="Richards S."/>
            <person name="Weinstock G."/>
            <person name="Gibbs R.A."/>
            <person name="Liu Y."/>
            <person name="Worley K."/>
            <person name="Weinstock G."/>
            <person name="Elsik C.G."/>
            <person name="Reese J.T."/>
            <person name="Elhaik E."/>
            <person name="Landan G."/>
            <person name="Graur D."/>
            <person name="Arensburger P."/>
            <person name="Atkinson P."/>
            <person name="Beeman R.W."/>
            <person name="Beidler J."/>
            <person name="Brown S.J."/>
            <person name="Demuth J.P."/>
            <person name="Drury D.W."/>
            <person name="Du Y.Z."/>
            <person name="Fujiwara H."/>
            <person name="Lorenzen M."/>
            <person name="Maselli V."/>
            <person name="Osanai M."/>
            <person name="Park Y."/>
            <person name="Robertson H.M."/>
            <person name="Tu Z."/>
            <person name="Wang J.J."/>
            <person name="Wang S."/>
            <person name="Richards S."/>
            <person name="Song H."/>
            <person name="Zhang L."/>
            <person name="Sodergren E."/>
            <person name="Werner D."/>
            <person name="Stanke M."/>
            <person name="Morgenstern B."/>
            <person name="Solovyev V."/>
            <person name="Kosarev P."/>
            <person name="Brown G."/>
            <person name="Chen H.C."/>
            <person name="Ermolaeva O."/>
            <person name="Hlavina W."/>
            <person name="Kapustin Y."/>
            <person name="Kiryutin B."/>
            <person name="Kitts P."/>
            <person name="Maglott D."/>
            <person name="Pruitt K."/>
            <person name="Sapojnikov V."/>
            <person name="Souvorov A."/>
            <person name="Mackey A.J."/>
            <person name="Waterhouse R.M."/>
            <person name="Wyder S."/>
            <person name="Zdobnov E.M."/>
            <person name="Zdobnov E.M."/>
            <person name="Wyder S."/>
            <person name="Kriventseva E.V."/>
            <person name="Kadowaki T."/>
            <person name="Bork P."/>
            <person name="Aranda M."/>
            <person name="Bao R."/>
            <person name="Beermann A."/>
            <person name="Berns N."/>
            <person name="Bolognesi R."/>
            <person name="Bonneton F."/>
            <person name="Bopp D."/>
            <person name="Brown S.J."/>
            <person name="Bucher G."/>
            <person name="Butts T."/>
            <person name="Chaumot A."/>
            <person name="Denell R.E."/>
            <person name="Ferrier D.E."/>
            <person name="Friedrich M."/>
            <person name="Gordon C.M."/>
            <person name="Jindra M."/>
            <person name="Klingler M."/>
            <person name="Lan Q."/>
            <person name="Lattorff H.M."/>
            <person name="Laudet V."/>
            <person name="von Levetsow C."/>
            <person name="Liu Z."/>
            <person name="Lutz R."/>
            <person name="Lynch J.A."/>
            <person name="da Fonseca R.N."/>
            <person name="Posnien N."/>
            <person name="Reuter R."/>
            <person name="Roth S."/>
            <person name="Savard J."/>
            <person name="Schinko J.B."/>
            <person name="Schmitt C."/>
            <person name="Schoppmeier M."/>
            <person name="Schroder R."/>
            <person name="Shippy T.D."/>
            <person name="Simonnet F."/>
            <person name="Marques-Souza H."/>
            <person name="Tautz D."/>
            <person name="Tomoyasu Y."/>
            <person name="Trauner J."/>
            <person name="Van der Zee M."/>
            <person name="Vervoort M."/>
            <person name="Wittkopp N."/>
            <person name="Wimmer E.A."/>
            <person name="Yang X."/>
            <person name="Jones A.K."/>
            <person name="Sattelle D.B."/>
            <person name="Ebert P.R."/>
            <person name="Nelson D."/>
            <person name="Scott J.G."/>
            <person name="Beeman R.W."/>
            <person name="Muthukrishnan S."/>
            <person name="Kramer K.J."/>
            <person name="Arakane Y."/>
            <person name="Beeman R.W."/>
            <person name="Zhu Q."/>
            <person name="Hogenkamp D."/>
            <person name="Dixit R."/>
            <person name="Oppert B."/>
            <person name="Jiang H."/>
            <person name="Zou Z."/>
            <person name="Marshall J."/>
            <person name="Elpidina E."/>
            <person name="Vinokurov K."/>
            <person name="Oppert C."/>
            <person name="Zou Z."/>
            <person name="Evans J."/>
            <person name="Lu Z."/>
            <person name="Zhao P."/>
            <person name="Sumathipala N."/>
            <person name="Altincicek B."/>
            <person name="Vilcinskas A."/>
            <person name="Williams M."/>
            <person name="Hultmark D."/>
            <person name="Hetru C."/>
            <person name="Jiang H."/>
            <person name="Grimmelikhuijzen C.J."/>
            <person name="Hauser F."/>
            <person name="Cazzamali G."/>
            <person name="Williamson M."/>
            <person name="Park Y."/>
            <person name="Li B."/>
            <person name="Tanaka Y."/>
            <person name="Predel R."/>
            <person name="Neupert S."/>
            <person name="Schachtner J."/>
            <person name="Verleyen P."/>
            <person name="Raible F."/>
            <person name="Bork P."/>
            <person name="Friedrich M."/>
            <person name="Walden K.K."/>
            <person name="Robertson H.M."/>
            <person name="Angeli S."/>
            <person name="Foret S."/>
            <person name="Bucher G."/>
            <person name="Schuetz S."/>
            <person name="Maleszka R."/>
            <person name="Wimmer E.A."/>
            <person name="Beeman R.W."/>
            <person name="Lorenzen M."/>
            <person name="Tomoyasu Y."/>
            <person name="Miller S.C."/>
            <person name="Grossmann D."/>
            <person name="Bucher G."/>
        </authorList>
    </citation>
    <scope>NUCLEOTIDE SEQUENCE [LARGE SCALE GENOMIC DNA]</scope>
    <source>
        <strain evidence="4 5">Georgia GA2</strain>
    </source>
</reference>
<evidence type="ECO:0000256" key="2">
    <source>
        <dbReference type="ARBA" id="ARBA00022729"/>
    </source>
</evidence>
<dbReference type="SUPFAM" id="SSF52058">
    <property type="entry name" value="L domain-like"/>
    <property type="match status" value="1"/>
</dbReference>
<dbReference type="SMART" id="SM00369">
    <property type="entry name" value="LRR_TYP"/>
    <property type="match status" value="4"/>
</dbReference>
<sequence>MIQYNNISKIDAGIFNNLPTLTYLELGDNEISFIDPHAFDNLTRLTSLRLNNNKLTEIDSHWFEDKPDLKKIHLAGNSIRKISADQFASLKGKKSMSVYLGDNPVETIEDDAFKGLEDLSVLSLKNLNLTTITGTFLQELKIKKLELNRNQIKCVEEKDFDKVFVAETTNMRENPLQAECLNKIQQWAQKHNKTVVT</sequence>
<dbReference type="AlphaFoldDB" id="A0A139WNP5"/>
<dbReference type="OMA" id="NHIRNIT"/>
<evidence type="ECO:0000256" key="3">
    <source>
        <dbReference type="ARBA" id="ARBA00022737"/>
    </source>
</evidence>
<dbReference type="Gene3D" id="3.80.10.10">
    <property type="entry name" value="Ribonuclease Inhibitor"/>
    <property type="match status" value="2"/>
</dbReference>
<proteinExistence type="predicted"/>
<dbReference type="PANTHER" id="PTHR24373">
    <property type="entry name" value="SLIT RELATED LEUCINE-RICH REPEAT NEURONAL PROTEIN"/>
    <property type="match status" value="1"/>
</dbReference>
<dbReference type="Proteomes" id="UP000007266">
    <property type="component" value="Linkage group 2"/>
</dbReference>
<keyword evidence="2" id="KW-0732">Signal</keyword>
<accession>A0A139WNP5</accession>
<gene>
    <name evidence="4" type="primary">AUGUSTUS-3.0.2_31958</name>
    <name evidence="4" type="ORF">TcasGA2_TC031958</name>
</gene>
<dbReference type="InterPro" id="IPR003591">
    <property type="entry name" value="Leu-rich_rpt_typical-subtyp"/>
</dbReference>
<dbReference type="InParanoid" id="A0A139WNP5"/>
<dbReference type="STRING" id="7070.A0A139WNP5"/>
<dbReference type="EMBL" id="KQ971311">
    <property type="protein sequence ID" value="KYB29431.1"/>
    <property type="molecule type" value="Genomic_DNA"/>
</dbReference>
<keyword evidence="3" id="KW-0677">Repeat</keyword>
<reference evidence="4 5" key="2">
    <citation type="journal article" date="2010" name="Nucleic Acids Res.">
        <title>BeetleBase in 2010: revisions to provide comprehensive genomic information for Tribolium castaneum.</title>
        <authorList>
            <person name="Kim H.S."/>
            <person name="Murphy T."/>
            <person name="Xia J."/>
            <person name="Caragea D."/>
            <person name="Park Y."/>
            <person name="Beeman R.W."/>
            <person name="Lorenzen M.D."/>
            <person name="Butcher S."/>
            <person name="Manak J.R."/>
            <person name="Brown S.J."/>
        </authorList>
    </citation>
    <scope>GENOME REANNOTATION</scope>
    <source>
        <strain evidence="4 5">Georgia GA2</strain>
    </source>
</reference>
<dbReference type="Pfam" id="PF13855">
    <property type="entry name" value="LRR_8"/>
    <property type="match status" value="2"/>
</dbReference>
<keyword evidence="1" id="KW-0433">Leucine-rich repeat</keyword>
<dbReference type="InterPro" id="IPR001611">
    <property type="entry name" value="Leu-rich_rpt"/>
</dbReference>
<dbReference type="PANTHER" id="PTHR24373:SF370">
    <property type="entry name" value="FISH-LIPS, ISOFORM E"/>
    <property type="match status" value="1"/>
</dbReference>
<evidence type="ECO:0000313" key="4">
    <source>
        <dbReference type="EMBL" id="KYB29431.1"/>
    </source>
</evidence>
<dbReference type="InterPro" id="IPR032675">
    <property type="entry name" value="LRR_dom_sf"/>
</dbReference>
<evidence type="ECO:0000256" key="1">
    <source>
        <dbReference type="ARBA" id="ARBA00022614"/>
    </source>
</evidence>
<dbReference type="InterPro" id="IPR050328">
    <property type="entry name" value="Dev_Immune_Receptor"/>
</dbReference>
<evidence type="ECO:0000313" key="5">
    <source>
        <dbReference type="Proteomes" id="UP000007266"/>
    </source>
</evidence>
<organism evidence="4 5">
    <name type="scientific">Tribolium castaneum</name>
    <name type="common">Red flour beetle</name>
    <dbReference type="NCBI Taxonomy" id="7070"/>
    <lineage>
        <taxon>Eukaryota</taxon>
        <taxon>Metazoa</taxon>
        <taxon>Ecdysozoa</taxon>
        <taxon>Arthropoda</taxon>
        <taxon>Hexapoda</taxon>
        <taxon>Insecta</taxon>
        <taxon>Pterygota</taxon>
        <taxon>Neoptera</taxon>
        <taxon>Endopterygota</taxon>
        <taxon>Coleoptera</taxon>
        <taxon>Polyphaga</taxon>
        <taxon>Cucujiformia</taxon>
        <taxon>Tenebrionidae</taxon>
        <taxon>Tenebrionidae incertae sedis</taxon>
        <taxon>Tribolium</taxon>
    </lineage>
</organism>